<name>A0ABV7ZB98_9DEIO</name>
<keyword evidence="2" id="KW-1185">Reference proteome</keyword>
<protein>
    <submittedName>
        <fullName evidence="1">Uncharacterized protein</fullName>
    </submittedName>
</protein>
<accession>A0ABV7ZB98</accession>
<reference evidence="2" key="1">
    <citation type="journal article" date="2019" name="Int. J. Syst. Evol. Microbiol.">
        <title>The Global Catalogue of Microorganisms (GCM) 10K type strain sequencing project: providing services to taxonomists for standard genome sequencing and annotation.</title>
        <authorList>
            <consortium name="The Broad Institute Genomics Platform"/>
            <consortium name="The Broad Institute Genome Sequencing Center for Infectious Disease"/>
            <person name="Wu L."/>
            <person name="Ma J."/>
        </authorList>
    </citation>
    <scope>NUCLEOTIDE SEQUENCE [LARGE SCALE GENOMIC DNA]</scope>
    <source>
        <strain evidence="2">CCTCC AB 2017081</strain>
    </source>
</reference>
<dbReference type="EMBL" id="JBHRZG010000022">
    <property type="protein sequence ID" value="MFC3834319.1"/>
    <property type="molecule type" value="Genomic_DNA"/>
</dbReference>
<evidence type="ECO:0000313" key="2">
    <source>
        <dbReference type="Proteomes" id="UP001595803"/>
    </source>
</evidence>
<proteinExistence type="predicted"/>
<dbReference type="Proteomes" id="UP001595803">
    <property type="component" value="Unassembled WGS sequence"/>
</dbReference>
<sequence length="114" mass="12550">MKPGTVYTLERGPEVLGTLTVTDTGTFAVQATFDPAPAFDPYRVLFDEDARHAHLLARDDDPALLEQAEAVMEGILALNLVLRREGDVGFRTFLLSIEGHVASFRPLTPEEEPL</sequence>
<comment type="caution">
    <text evidence="1">The sequence shown here is derived from an EMBL/GenBank/DDBJ whole genome shotgun (WGS) entry which is preliminary data.</text>
</comment>
<organism evidence="1 2">
    <name type="scientific">Deinococcus rufus</name>
    <dbReference type="NCBI Taxonomy" id="2136097"/>
    <lineage>
        <taxon>Bacteria</taxon>
        <taxon>Thermotogati</taxon>
        <taxon>Deinococcota</taxon>
        <taxon>Deinococci</taxon>
        <taxon>Deinococcales</taxon>
        <taxon>Deinococcaceae</taxon>
        <taxon>Deinococcus</taxon>
    </lineage>
</organism>
<dbReference type="RefSeq" id="WP_380102849.1">
    <property type="nucleotide sequence ID" value="NZ_JBHRZG010000022.1"/>
</dbReference>
<evidence type="ECO:0000313" key="1">
    <source>
        <dbReference type="EMBL" id="MFC3834319.1"/>
    </source>
</evidence>
<gene>
    <name evidence="1" type="ORF">ACFOSB_15810</name>
</gene>